<evidence type="ECO:0000256" key="3">
    <source>
        <dbReference type="ARBA" id="ARBA00022737"/>
    </source>
</evidence>
<evidence type="ECO:0000256" key="5">
    <source>
        <dbReference type="ARBA" id="ARBA00022833"/>
    </source>
</evidence>
<keyword evidence="10" id="KW-1185">Reference proteome</keyword>
<dbReference type="WBParaSite" id="TREG1_39580.1">
    <property type="protein sequence ID" value="TREG1_39580.1"/>
    <property type="gene ID" value="TREG1_39580"/>
</dbReference>
<evidence type="ECO:0000256" key="2">
    <source>
        <dbReference type="ARBA" id="ARBA00022723"/>
    </source>
</evidence>
<keyword evidence="2" id="KW-0479">Metal-binding</keyword>
<dbReference type="WBParaSite" id="TREG1_39580.2">
    <property type="protein sequence ID" value="TREG1_39580.2"/>
    <property type="gene ID" value="TREG1_39580"/>
</dbReference>
<dbReference type="GO" id="GO:0005634">
    <property type="term" value="C:nucleus"/>
    <property type="evidence" value="ECO:0007669"/>
    <property type="project" value="UniProtKB-SubCell"/>
</dbReference>
<organism evidence="10 12">
    <name type="scientific">Trichobilharzia regenti</name>
    <name type="common">Nasal bird schistosome</name>
    <dbReference type="NCBI Taxonomy" id="157069"/>
    <lineage>
        <taxon>Eukaryota</taxon>
        <taxon>Metazoa</taxon>
        <taxon>Spiralia</taxon>
        <taxon>Lophotrochozoa</taxon>
        <taxon>Platyhelminthes</taxon>
        <taxon>Trematoda</taxon>
        <taxon>Digenea</taxon>
        <taxon>Strigeidida</taxon>
        <taxon>Schistosomatoidea</taxon>
        <taxon>Schistosomatidae</taxon>
        <taxon>Trichobilharzia</taxon>
    </lineage>
</organism>
<keyword evidence="6" id="KW-0238">DNA-binding</keyword>
<sequence length="331" mass="37300">MTRVYCTYCDMSFGKPSRLEGHLRIHTGERPYTCECGKAYTRKQHLTRHIPKCAKSVPKNNSSELQTSVKRQRTYSCPQCSAGPFQKKKMVWAHMAIVHRERKHVCGKCDRAFPTASKLERHSSKHHGYTCHLCVEQMSADIDTAETNPSKDIHFETFSSLRRHIANAHPKPSLQCPTCGMRFTRPSALSAHEASHTPGGPAVRRQFICSLCSPGDIGDSQTDNIVAFTAKRNLDAHMRSAHADFKFQCTWRGCPVILSTKQKLNEHMERHQAGKSVAFKSRHKHSSLKSIKVLDNSVQKKNNESDDSCWETASQNSIIALLTDHIDCTAN</sequence>
<evidence type="ECO:0000313" key="12">
    <source>
        <dbReference type="WBParaSite" id="TREG1_39580.2"/>
    </source>
</evidence>
<comment type="subcellular location">
    <subcellularLocation>
        <location evidence="1">Nucleus</location>
    </subcellularLocation>
</comment>
<dbReference type="GO" id="GO:0000978">
    <property type="term" value="F:RNA polymerase II cis-regulatory region sequence-specific DNA binding"/>
    <property type="evidence" value="ECO:0007669"/>
    <property type="project" value="TreeGrafter"/>
</dbReference>
<proteinExistence type="predicted"/>
<feature type="domain" description="C2H2-type" evidence="9">
    <location>
        <begin position="174"/>
        <end position="201"/>
    </location>
</feature>
<evidence type="ECO:0000313" key="10">
    <source>
        <dbReference type="Proteomes" id="UP000050795"/>
    </source>
</evidence>
<feature type="domain" description="C2H2-type" evidence="9">
    <location>
        <begin position="104"/>
        <end position="128"/>
    </location>
</feature>
<keyword evidence="4 8" id="KW-0863">Zinc-finger</keyword>
<dbReference type="SUPFAM" id="SSF57667">
    <property type="entry name" value="beta-beta-alpha zinc fingers"/>
    <property type="match status" value="4"/>
</dbReference>
<dbReference type="PROSITE" id="PS00028">
    <property type="entry name" value="ZINC_FINGER_C2H2_1"/>
    <property type="match status" value="4"/>
</dbReference>
<dbReference type="Proteomes" id="UP000050795">
    <property type="component" value="Unassembled WGS sequence"/>
</dbReference>
<dbReference type="Gene3D" id="3.30.160.60">
    <property type="entry name" value="Classic Zinc Finger"/>
    <property type="match status" value="5"/>
</dbReference>
<name>A0AA85JPW7_TRIRE</name>
<evidence type="ECO:0000256" key="1">
    <source>
        <dbReference type="ARBA" id="ARBA00004123"/>
    </source>
</evidence>
<reference evidence="10" key="1">
    <citation type="submission" date="2022-06" db="EMBL/GenBank/DDBJ databases">
        <authorList>
            <person name="Berger JAMES D."/>
            <person name="Berger JAMES D."/>
        </authorList>
    </citation>
    <scope>NUCLEOTIDE SEQUENCE [LARGE SCALE GENOMIC DNA]</scope>
</reference>
<evidence type="ECO:0000313" key="11">
    <source>
        <dbReference type="WBParaSite" id="TREG1_39580.1"/>
    </source>
</evidence>
<feature type="domain" description="C2H2-type" evidence="9">
    <location>
        <begin position="4"/>
        <end position="31"/>
    </location>
</feature>
<dbReference type="AlphaFoldDB" id="A0AA85JPW7"/>
<keyword evidence="7" id="KW-0539">Nucleus</keyword>
<dbReference type="GO" id="GO:0008270">
    <property type="term" value="F:zinc ion binding"/>
    <property type="evidence" value="ECO:0007669"/>
    <property type="project" value="UniProtKB-KW"/>
</dbReference>
<keyword evidence="3" id="KW-0677">Repeat</keyword>
<keyword evidence="5" id="KW-0862">Zinc</keyword>
<reference evidence="11 12" key="2">
    <citation type="submission" date="2023-11" db="UniProtKB">
        <authorList>
            <consortium name="WormBaseParasite"/>
        </authorList>
    </citation>
    <scope>IDENTIFICATION</scope>
</reference>
<evidence type="ECO:0000256" key="6">
    <source>
        <dbReference type="ARBA" id="ARBA00023125"/>
    </source>
</evidence>
<dbReference type="InterPro" id="IPR013087">
    <property type="entry name" value="Znf_C2H2_type"/>
</dbReference>
<accession>A0AA85JPW7</accession>
<dbReference type="GO" id="GO:0006357">
    <property type="term" value="P:regulation of transcription by RNA polymerase II"/>
    <property type="evidence" value="ECO:0007669"/>
    <property type="project" value="TreeGrafter"/>
</dbReference>
<dbReference type="Pfam" id="PF00096">
    <property type="entry name" value="zf-C2H2"/>
    <property type="match status" value="3"/>
</dbReference>
<dbReference type="FunFam" id="3.30.160.60:FF:002343">
    <property type="entry name" value="Zinc finger protein 33A"/>
    <property type="match status" value="1"/>
</dbReference>
<evidence type="ECO:0000256" key="8">
    <source>
        <dbReference type="PROSITE-ProRule" id="PRU00042"/>
    </source>
</evidence>
<dbReference type="PROSITE" id="PS50157">
    <property type="entry name" value="ZINC_FINGER_C2H2_2"/>
    <property type="match status" value="3"/>
</dbReference>
<evidence type="ECO:0000256" key="4">
    <source>
        <dbReference type="ARBA" id="ARBA00022771"/>
    </source>
</evidence>
<dbReference type="InterPro" id="IPR050589">
    <property type="entry name" value="Ikaros_C2H2-ZF"/>
</dbReference>
<protein>
    <recommendedName>
        <fullName evidence="9">C2H2-type domain-containing protein</fullName>
    </recommendedName>
</protein>
<dbReference type="PANTHER" id="PTHR24404">
    <property type="entry name" value="ZINC FINGER PROTEIN"/>
    <property type="match status" value="1"/>
</dbReference>
<evidence type="ECO:0000256" key="7">
    <source>
        <dbReference type="ARBA" id="ARBA00023242"/>
    </source>
</evidence>
<evidence type="ECO:0000259" key="9">
    <source>
        <dbReference type="PROSITE" id="PS50157"/>
    </source>
</evidence>
<dbReference type="PANTHER" id="PTHR24404:SF114">
    <property type="entry name" value="KLUMPFUSS, ISOFORM B-RELATED"/>
    <property type="match status" value="1"/>
</dbReference>
<dbReference type="InterPro" id="IPR036236">
    <property type="entry name" value="Znf_C2H2_sf"/>
</dbReference>
<dbReference type="GO" id="GO:0003700">
    <property type="term" value="F:DNA-binding transcription factor activity"/>
    <property type="evidence" value="ECO:0007669"/>
    <property type="project" value="TreeGrafter"/>
</dbReference>
<dbReference type="SMART" id="SM00355">
    <property type="entry name" value="ZnF_C2H2"/>
    <property type="match status" value="7"/>
</dbReference>